<feature type="region of interest" description="Disordered" evidence="1">
    <location>
        <begin position="160"/>
        <end position="215"/>
    </location>
</feature>
<reference evidence="2 3" key="1">
    <citation type="submission" date="2024-03" db="EMBL/GenBank/DDBJ databases">
        <title>The genome assembly and annotation of the cricket Gryllus longicercus Weissman &amp; Gray.</title>
        <authorList>
            <person name="Szrajer S."/>
            <person name="Gray D."/>
            <person name="Ylla G."/>
        </authorList>
    </citation>
    <scope>NUCLEOTIDE SEQUENCE [LARGE SCALE GENOMIC DNA]</scope>
    <source>
        <strain evidence="2">DAG 2021-001</strain>
        <tissue evidence="2">Whole body minus gut</tissue>
    </source>
</reference>
<protein>
    <submittedName>
        <fullName evidence="2">Uncharacterized protein</fullName>
    </submittedName>
</protein>
<feature type="region of interest" description="Disordered" evidence="1">
    <location>
        <begin position="445"/>
        <end position="471"/>
    </location>
</feature>
<feature type="region of interest" description="Disordered" evidence="1">
    <location>
        <begin position="391"/>
        <end position="416"/>
    </location>
</feature>
<organism evidence="2 3">
    <name type="scientific">Gryllus longicercus</name>
    <dbReference type="NCBI Taxonomy" id="2509291"/>
    <lineage>
        <taxon>Eukaryota</taxon>
        <taxon>Metazoa</taxon>
        <taxon>Ecdysozoa</taxon>
        <taxon>Arthropoda</taxon>
        <taxon>Hexapoda</taxon>
        <taxon>Insecta</taxon>
        <taxon>Pterygota</taxon>
        <taxon>Neoptera</taxon>
        <taxon>Polyneoptera</taxon>
        <taxon>Orthoptera</taxon>
        <taxon>Ensifera</taxon>
        <taxon>Gryllidea</taxon>
        <taxon>Grylloidea</taxon>
        <taxon>Gryllidae</taxon>
        <taxon>Gryllinae</taxon>
        <taxon>Gryllus</taxon>
    </lineage>
</organism>
<sequence length="666" mass="74273">MSFNASKRNIIRRPPSSRMDISSHVRSTSNKTGIDRCVGSKDSAVSKLENLPQKKTSGMSAPSRMTKHVRNPIPIRHTLTSKLRMEKANPLLTSCGSGIGEPAITGTPSRRSTFHPGMLQPKQKPELRSKVPASEIRPTLKNRAVDNERKTVSIFKENKPPRAGIFNKGNGENTKSGNVIPNQSRISTVNKTLPSSLPKKNISSSTQYRSTAGVSNKNVRRSTWIKPLAARNDASTAQVANNSVKLKQLTETKRQAMDKKKHEKNSIVSHDLNSQSKKINTPAQKQLKSILRKSASVGDLRKMNMKSEDVGVLSEIENGPESKALNKSLKSVAFFSPLHTSSFTPINITNTPTPSVLRKRLEDWLAKRGKSAFSYRHLCCFGLPKNMSIVPSKMNSSRDPRFSTFKTGANDQNDAEPCLNETITLEPSDSQLSHSHDKNHDIYIENSAPKDSSTPEHESDNFDENKENNAYLSHPDALDDLRKLVHSGYPRDQCEHWLSVISKTRPTVKEIPQYWECLAALEEARGDFSSAVDCYGRAIVKGADADDVDEHLDDLWEKFCTLSVNSVENKRTPTKKLAVDTKQIFKSTVIKFALQQKAVKRSINSSEGSFQNVNYIVTPVRRSSRKSTSRFRTTPTVKCVDKLEDIEQNIRETMEFHGNAVLNPGN</sequence>
<evidence type="ECO:0000313" key="3">
    <source>
        <dbReference type="Proteomes" id="UP001378592"/>
    </source>
</evidence>
<dbReference type="EMBL" id="JAZDUA010000003">
    <property type="protein sequence ID" value="KAK7874364.1"/>
    <property type="molecule type" value="Genomic_DNA"/>
</dbReference>
<evidence type="ECO:0000256" key="1">
    <source>
        <dbReference type="SAM" id="MobiDB-lite"/>
    </source>
</evidence>
<dbReference type="AlphaFoldDB" id="A0AAN9ZJT6"/>
<dbReference type="Proteomes" id="UP001378592">
    <property type="component" value="Unassembled WGS sequence"/>
</dbReference>
<keyword evidence="3" id="KW-1185">Reference proteome</keyword>
<comment type="caution">
    <text evidence="2">The sequence shown here is derived from an EMBL/GenBank/DDBJ whole genome shotgun (WGS) entry which is preliminary data.</text>
</comment>
<feature type="compositionally biased region" description="Polar residues" evidence="1">
    <location>
        <begin position="201"/>
        <end position="215"/>
    </location>
</feature>
<evidence type="ECO:0000313" key="2">
    <source>
        <dbReference type="EMBL" id="KAK7874364.1"/>
    </source>
</evidence>
<accession>A0AAN9ZJT6</accession>
<feature type="compositionally biased region" description="Basic and acidic residues" evidence="1">
    <location>
        <begin position="453"/>
        <end position="467"/>
    </location>
</feature>
<feature type="compositionally biased region" description="Polar residues" evidence="1">
    <location>
        <begin position="170"/>
        <end position="195"/>
    </location>
</feature>
<gene>
    <name evidence="2" type="ORF">R5R35_007828</name>
</gene>
<proteinExistence type="predicted"/>
<name>A0AAN9ZJT6_9ORTH</name>
<feature type="region of interest" description="Disordered" evidence="1">
    <location>
        <begin position="106"/>
        <end position="131"/>
    </location>
</feature>
<feature type="region of interest" description="Disordered" evidence="1">
    <location>
        <begin position="1"/>
        <end position="45"/>
    </location>
</feature>